<name>A0A0E0F3T1_9ORYZ</name>
<proteinExistence type="predicted"/>
<feature type="domain" description="PGG" evidence="3">
    <location>
        <begin position="686"/>
        <end position="797"/>
    </location>
</feature>
<dbReference type="PANTHER" id="PTHR24177:SF45">
    <property type="entry name" value="OS06G0294000 PROTEIN"/>
    <property type="match status" value="1"/>
</dbReference>
<evidence type="ECO:0000256" key="1">
    <source>
        <dbReference type="SAM" id="MobiDB-lite"/>
    </source>
</evidence>
<organism evidence="4">
    <name type="scientific">Oryza meridionalis</name>
    <dbReference type="NCBI Taxonomy" id="40149"/>
    <lineage>
        <taxon>Eukaryota</taxon>
        <taxon>Viridiplantae</taxon>
        <taxon>Streptophyta</taxon>
        <taxon>Embryophyta</taxon>
        <taxon>Tracheophyta</taxon>
        <taxon>Spermatophyta</taxon>
        <taxon>Magnoliopsida</taxon>
        <taxon>Liliopsida</taxon>
        <taxon>Poales</taxon>
        <taxon>Poaceae</taxon>
        <taxon>BOP clade</taxon>
        <taxon>Oryzoideae</taxon>
        <taxon>Oryzeae</taxon>
        <taxon>Oryzinae</taxon>
        <taxon>Oryza</taxon>
    </lineage>
</organism>
<feature type="transmembrane region" description="Helical" evidence="2">
    <location>
        <begin position="199"/>
        <end position="215"/>
    </location>
</feature>
<sequence length="841" mass="90619">MASGGGGDGEGKPPAKEESTEYRLRKYLLLLATLVATVTYAAGLNLPGGSWAEDAPAPAGLRVVAGDPILRETRYTRYVVFYACNAVAFAASLVVSLIVLVLPKEGGGRLLGAMRAVMVVDLLGLMGAYAAGSSRDGFTTAAASALLLLVFAYVAGAFLASLNLITVRWQLPCQERTSPAPPGDQDPAATKAMKSEHEILLLLAIFAATIAYVAGMNPPGGFWRDTAEDGEHVAGDPVLQGRAHPNRYRAFYVCNTAAFAASLLAVMFIVVEDKRLRHWRRAVPYVLVVAALLGLGGSYAAGSCRDGKHTTYVACLVAPVVAYIAILCIACPSNNPSSTSKSPSNTTSPSNTNTATTTISISDSKQNKEVEDKEVDKICEYIQLLATLAATIAYQAGIDPPGGVWEESGKGHSVGDPILLTTHPRRFKVFFYCNSAAFVASLVIMALSQNKRLVRRYHAVLEATMILDLFGLIGAYAVGCCRDTSTSIYIIAMAGAVLVYVVIHIVFFTLETKNGGDDQLEEHREVLLLLTVLATTLTYQAGLTPPGGFWENDEKFGHHAGFPVLLNKYPRRYKAFFYCNAASFMASVALIVLLMNKNLYRPGIRSYALIICMVAGMFGVLGAYAAGSSMYLRTFIIVLVLVLVVFVGVICLAINHFRELKKNTQQQQPPTGTNGSSSPKLLMQEEDVIKYLMLVGILAASVTYLTGLKPPGGLWRDEGNGHSAGNPVLYDIDMRRYNAFFYSNSTSFMASITVIVLLLQRMVSPKTGGEKVFWPMHTVIVLDMLALLVAYAAGSVRDWETSKNVFLLLIPIQLFVGGLFFICKKKQTSPQDDGSAAGTNT</sequence>
<dbReference type="GO" id="GO:0016020">
    <property type="term" value="C:membrane"/>
    <property type="evidence" value="ECO:0007669"/>
    <property type="project" value="TreeGrafter"/>
</dbReference>
<dbReference type="EnsemblPlants" id="OMERI11G06010.1">
    <property type="protein sequence ID" value="OMERI11G06010.1"/>
    <property type="gene ID" value="OMERI11G06010"/>
</dbReference>
<feature type="domain" description="PGG" evidence="3">
    <location>
        <begin position="519"/>
        <end position="630"/>
    </location>
</feature>
<evidence type="ECO:0000313" key="4">
    <source>
        <dbReference type="EnsemblPlants" id="OMERI11G06010.1"/>
    </source>
</evidence>
<dbReference type="Gramene" id="OMERI11G06010.1">
    <property type="protein sequence ID" value="OMERI11G06010.1"/>
    <property type="gene ID" value="OMERI11G06010"/>
</dbReference>
<feature type="domain" description="PGG" evidence="3">
    <location>
        <begin position="374"/>
        <end position="482"/>
    </location>
</feature>
<dbReference type="HOGENOM" id="CLU_007110_1_0_1"/>
<feature type="transmembrane region" description="Helical" evidence="2">
    <location>
        <begin position="79"/>
        <end position="102"/>
    </location>
</feature>
<feature type="domain" description="PGG" evidence="3">
    <location>
        <begin position="191"/>
        <end position="305"/>
    </location>
</feature>
<feature type="transmembrane region" description="Helical" evidence="2">
    <location>
        <begin position="311"/>
        <end position="331"/>
    </location>
</feature>
<dbReference type="STRING" id="40149.A0A0E0F3T1"/>
<dbReference type="Pfam" id="PF13962">
    <property type="entry name" value="PGG"/>
    <property type="match status" value="5"/>
</dbReference>
<reference evidence="4" key="2">
    <citation type="submission" date="2018-05" db="EMBL/GenBank/DDBJ databases">
        <title>OmerRS3 (Oryza meridionalis Reference Sequence Version 3).</title>
        <authorList>
            <person name="Zhang J."/>
            <person name="Kudrna D."/>
            <person name="Lee S."/>
            <person name="Talag J."/>
            <person name="Welchert J."/>
            <person name="Wing R.A."/>
        </authorList>
    </citation>
    <scope>NUCLEOTIDE SEQUENCE [LARGE SCALE GENOMIC DNA]</scope>
    <source>
        <strain evidence="4">cv. OR44</strain>
    </source>
</reference>
<feature type="transmembrane region" description="Helical" evidence="2">
    <location>
        <begin position="114"/>
        <end position="132"/>
    </location>
</feature>
<feature type="transmembrane region" description="Helical" evidence="2">
    <location>
        <begin position="632"/>
        <end position="654"/>
    </location>
</feature>
<dbReference type="AlphaFoldDB" id="A0A0E0F3T1"/>
<keyword evidence="2" id="KW-1133">Transmembrane helix</keyword>
<reference evidence="4" key="1">
    <citation type="submission" date="2015-04" db="UniProtKB">
        <authorList>
            <consortium name="EnsemblPlants"/>
        </authorList>
    </citation>
    <scope>IDENTIFICATION</scope>
</reference>
<dbReference type="Proteomes" id="UP000008021">
    <property type="component" value="Chromosome 11"/>
</dbReference>
<feature type="domain" description="PGG" evidence="3">
    <location>
        <begin position="23"/>
        <end position="135"/>
    </location>
</feature>
<feature type="transmembrane region" description="Helical" evidence="2">
    <location>
        <begin position="739"/>
        <end position="760"/>
    </location>
</feature>
<feature type="transmembrane region" description="Helical" evidence="2">
    <location>
        <begin position="250"/>
        <end position="270"/>
    </location>
</feature>
<feature type="transmembrane region" description="Helical" evidence="2">
    <location>
        <begin position="429"/>
        <end position="447"/>
    </location>
</feature>
<feature type="region of interest" description="Disordered" evidence="1">
    <location>
        <begin position="336"/>
        <end position="367"/>
    </location>
</feature>
<feature type="compositionally biased region" description="Low complexity" evidence="1">
    <location>
        <begin position="336"/>
        <end position="362"/>
    </location>
</feature>
<dbReference type="InterPro" id="IPR026961">
    <property type="entry name" value="PGG_dom"/>
</dbReference>
<accession>A0A0E0F3T1</accession>
<dbReference type="PANTHER" id="PTHR24177">
    <property type="entry name" value="CASKIN"/>
    <property type="match status" value="1"/>
</dbReference>
<feature type="transmembrane region" description="Helical" evidence="2">
    <location>
        <begin position="688"/>
        <end position="707"/>
    </location>
</feature>
<feature type="transmembrane region" description="Helical" evidence="2">
    <location>
        <begin position="575"/>
        <end position="595"/>
    </location>
</feature>
<feature type="transmembrane region" description="Helical" evidence="2">
    <location>
        <begin position="490"/>
        <end position="510"/>
    </location>
</feature>
<feature type="transmembrane region" description="Helical" evidence="2">
    <location>
        <begin position="772"/>
        <end position="793"/>
    </location>
</feature>
<feature type="transmembrane region" description="Helical" evidence="2">
    <location>
        <begin position="138"/>
        <end position="160"/>
    </location>
</feature>
<keyword evidence="2" id="KW-0472">Membrane</keyword>
<feature type="transmembrane region" description="Helical" evidence="2">
    <location>
        <begin position="27"/>
        <end position="46"/>
    </location>
</feature>
<evidence type="ECO:0000259" key="3">
    <source>
        <dbReference type="Pfam" id="PF13962"/>
    </source>
</evidence>
<feature type="transmembrane region" description="Helical" evidence="2">
    <location>
        <begin position="282"/>
        <end position="299"/>
    </location>
</feature>
<protein>
    <recommendedName>
        <fullName evidence="3">PGG domain-containing protein</fullName>
    </recommendedName>
</protein>
<feature type="transmembrane region" description="Helical" evidence="2">
    <location>
        <begin position="607"/>
        <end position="626"/>
    </location>
</feature>
<feature type="transmembrane region" description="Helical" evidence="2">
    <location>
        <begin position="459"/>
        <end position="478"/>
    </location>
</feature>
<keyword evidence="2" id="KW-0812">Transmembrane</keyword>
<feature type="transmembrane region" description="Helical" evidence="2">
    <location>
        <begin position="805"/>
        <end position="823"/>
    </location>
</feature>
<dbReference type="eggNOG" id="ENOG502SDFW">
    <property type="taxonomic scope" value="Eukaryota"/>
</dbReference>
<evidence type="ECO:0000256" key="2">
    <source>
        <dbReference type="SAM" id="Phobius"/>
    </source>
</evidence>
<evidence type="ECO:0000313" key="5">
    <source>
        <dbReference type="Proteomes" id="UP000008021"/>
    </source>
</evidence>
<keyword evidence="5" id="KW-1185">Reference proteome</keyword>